<evidence type="ECO:0008006" key="7">
    <source>
        <dbReference type="Google" id="ProtNLM"/>
    </source>
</evidence>
<feature type="active site" description="Proton donor/acceptor" evidence="3">
    <location>
        <position position="92"/>
    </location>
</feature>
<evidence type="ECO:0000256" key="2">
    <source>
        <dbReference type="ARBA" id="ARBA00023235"/>
    </source>
</evidence>
<dbReference type="SMART" id="SM00855">
    <property type="entry name" value="PGAM"/>
    <property type="match status" value="1"/>
</dbReference>
<evidence type="ECO:0000313" key="5">
    <source>
        <dbReference type="EMBL" id="OGY60796.1"/>
    </source>
</evidence>
<dbReference type="EMBL" id="MHJA01000023">
    <property type="protein sequence ID" value="OGY60796.1"/>
    <property type="molecule type" value="Genomic_DNA"/>
</dbReference>
<comment type="caution">
    <text evidence="5">The sequence shown here is derived from an EMBL/GenBank/DDBJ whole genome shotgun (WGS) entry which is preliminary data.</text>
</comment>
<protein>
    <recommendedName>
        <fullName evidence="7">Phosphoglycerate mutase</fullName>
    </recommendedName>
</protein>
<dbReference type="Proteomes" id="UP000176544">
    <property type="component" value="Unassembled WGS sequence"/>
</dbReference>
<reference evidence="5 6" key="1">
    <citation type="journal article" date="2016" name="Nat. Commun.">
        <title>Thousands of microbial genomes shed light on interconnected biogeochemical processes in an aquifer system.</title>
        <authorList>
            <person name="Anantharaman K."/>
            <person name="Brown C.T."/>
            <person name="Hug L.A."/>
            <person name="Sharon I."/>
            <person name="Castelle C.J."/>
            <person name="Probst A.J."/>
            <person name="Thomas B.C."/>
            <person name="Singh A."/>
            <person name="Wilkins M.J."/>
            <person name="Karaoz U."/>
            <person name="Brodie E.L."/>
            <person name="Williams K.H."/>
            <person name="Hubbard S.S."/>
            <person name="Banfield J.F."/>
        </authorList>
    </citation>
    <scope>NUCLEOTIDE SEQUENCE [LARGE SCALE GENOMIC DNA]</scope>
</reference>
<dbReference type="PANTHER" id="PTHR48100">
    <property type="entry name" value="BROAD-SPECIFICITY PHOSPHATASE YOR283W-RELATED"/>
    <property type="match status" value="1"/>
</dbReference>
<evidence type="ECO:0000256" key="3">
    <source>
        <dbReference type="PIRSR" id="PIRSR613078-1"/>
    </source>
</evidence>
<dbReference type="STRING" id="1797692.A3I33_02470"/>
<proteinExistence type="predicted"/>
<sequence>MKDSGNTFFLLRHGQTDFNVRGLIAALIEESSNNPPHLNEVGENQARDAAESLANESIDFIYSSPFKRTVQTASIVSERVGIETKVDNRLREVEAGTLAGWTIADWEKYFEGKNTLTEGPPGGESLNDVRERAAEFLNDVNSRHKGKNILVVSHGDTLWMMQSILLGIEGEAILKTPYIENGEIKKFVVRAL</sequence>
<dbReference type="PROSITE" id="PS00175">
    <property type="entry name" value="PG_MUTASE"/>
    <property type="match status" value="1"/>
</dbReference>
<evidence type="ECO:0000256" key="1">
    <source>
        <dbReference type="ARBA" id="ARBA00023152"/>
    </source>
</evidence>
<dbReference type="SUPFAM" id="SSF53254">
    <property type="entry name" value="Phosphoglycerate mutase-like"/>
    <property type="match status" value="1"/>
</dbReference>
<dbReference type="InterPro" id="IPR013078">
    <property type="entry name" value="His_Pase_superF_clade-1"/>
</dbReference>
<feature type="active site" description="Tele-phosphohistidine intermediate" evidence="3">
    <location>
        <position position="13"/>
    </location>
</feature>
<keyword evidence="2" id="KW-0413">Isomerase</keyword>
<dbReference type="GO" id="GO:0005737">
    <property type="term" value="C:cytoplasm"/>
    <property type="evidence" value="ECO:0007669"/>
    <property type="project" value="TreeGrafter"/>
</dbReference>
<dbReference type="Pfam" id="PF00300">
    <property type="entry name" value="His_Phos_1"/>
    <property type="match status" value="1"/>
</dbReference>
<dbReference type="AlphaFoldDB" id="A0A1G1Z9N3"/>
<feature type="binding site" evidence="4">
    <location>
        <position position="68"/>
    </location>
    <ligand>
        <name>substrate</name>
    </ligand>
</feature>
<dbReference type="InterPro" id="IPR001345">
    <property type="entry name" value="PG/BPGM_mutase_AS"/>
</dbReference>
<dbReference type="CDD" id="cd07067">
    <property type="entry name" value="HP_PGM_like"/>
    <property type="match status" value="1"/>
</dbReference>
<evidence type="ECO:0000313" key="6">
    <source>
        <dbReference type="Proteomes" id="UP000176544"/>
    </source>
</evidence>
<feature type="binding site" evidence="4">
    <location>
        <begin position="12"/>
        <end position="19"/>
    </location>
    <ligand>
        <name>substrate</name>
    </ligand>
</feature>
<dbReference type="InterPro" id="IPR050275">
    <property type="entry name" value="PGM_Phosphatase"/>
</dbReference>
<dbReference type="InterPro" id="IPR029033">
    <property type="entry name" value="His_PPase_superfam"/>
</dbReference>
<keyword evidence="1" id="KW-0324">Glycolysis</keyword>
<organism evidence="5 6">
    <name type="scientific">Candidatus Colwellbacteria bacterium RIFCSPLOWO2_02_FULL_45_11</name>
    <dbReference type="NCBI Taxonomy" id="1797692"/>
    <lineage>
        <taxon>Bacteria</taxon>
        <taxon>Candidatus Colwelliibacteriota</taxon>
    </lineage>
</organism>
<evidence type="ECO:0000256" key="4">
    <source>
        <dbReference type="PIRSR" id="PIRSR613078-2"/>
    </source>
</evidence>
<name>A0A1G1Z9N3_9BACT</name>
<gene>
    <name evidence="5" type="ORF">A3I33_02470</name>
</gene>
<dbReference type="PANTHER" id="PTHR48100:SF1">
    <property type="entry name" value="HISTIDINE PHOSPHATASE FAMILY PROTEIN-RELATED"/>
    <property type="match status" value="1"/>
</dbReference>
<accession>A0A1G1Z9N3</accession>
<dbReference type="Gene3D" id="3.40.50.1240">
    <property type="entry name" value="Phosphoglycerate mutase-like"/>
    <property type="match status" value="1"/>
</dbReference>
<dbReference type="GO" id="GO:0016791">
    <property type="term" value="F:phosphatase activity"/>
    <property type="evidence" value="ECO:0007669"/>
    <property type="project" value="TreeGrafter"/>
</dbReference>